<comment type="caution">
    <text evidence="2">The sequence shown here is derived from an EMBL/GenBank/DDBJ whole genome shotgun (WGS) entry which is preliminary data.</text>
</comment>
<sequence>MAGLLAWAADVVGGGGGGRSDEENDPDSIPLIFTSEQQTYVQELDRKATSLNRSIQDLRLRLPPPDISQRLPHLHAHSLASNAALALQLNSHSTTKQQAQLRELRLQEENIEYENAISNCENKIQEKLQEADVLQSKLKEMDFIEENLIAQLERAQAAVAASLPGESNELFTESKSVMEAQDDAEAPRLSLLEKLEIKKKELALMEDIVQDLEKKWVQVQANASKQPTPAQREKALDKQLHSLIEQLAAKQDQAEGLVSEIHVKEIEFERLNGLWKRIETSNADLYTARNRFGRSSSDRGHVSSDYIFDPYHKLPFHTAGRSDSLQRLMLLSKVTLPFFNILQLKPIQLAFCNYNQVYNVN</sequence>
<evidence type="ECO:0000313" key="2">
    <source>
        <dbReference type="EMBL" id="KAL2499786.1"/>
    </source>
</evidence>
<dbReference type="PANTHER" id="PTHR37761">
    <property type="entry name" value="OS09G0108400 PROTEIN"/>
    <property type="match status" value="1"/>
</dbReference>
<dbReference type="PANTHER" id="PTHR37761:SF2">
    <property type="entry name" value="OS09G0108400 PROTEIN"/>
    <property type="match status" value="1"/>
</dbReference>
<feature type="coiled-coil region" evidence="1">
    <location>
        <begin position="195"/>
        <end position="260"/>
    </location>
</feature>
<proteinExistence type="predicted"/>
<dbReference type="Proteomes" id="UP001604336">
    <property type="component" value="Unassembled WGS sequence"/>
</dbReference>
<evidence type="ECO:0000313" key="3">
    <source>
        <dbReference type="Proteomes" id="UP001604336"/>
    </source>
</evidence>
<evidence type="ECO:0000256" key="1">
    <source>
        <dbReference type="SAM" id="Coils"/>
    </source>
</evidence>
<dbReference type="EMBL" id="JBFOLK010000007">
    <property type="protein sequence ID" value="KAL2499786.1"/>
    <property type="molecule type" value="Genomic_DNA"/>
</dbReference>
<protein>
    <submittedName>
        <fullName evidence="2">Uncharacterized protein</fullName>
    </submittedName>
</protein>
<keyword evidence="1" id="KW-0175">Coiled coil</keyword>
<organism evidence="2 3">
    <name type="scientific">Abeliophyllum distichum</name>
    <dbReference type="NCBI Taxonomy" id="126358"/>
    <lineage>
        <taxon>Eukaryota</taxon>
        <taxon>Viridiplantae</taxon>
        <taxon>Streptophyta</taxon>
        <taxon>Embryophyta</taxon>
        <taxon>Tracheophyta</taxon>
        <taxon>Spermatophyta</taxon>
        <taxon>Magnoliopsida</taxon>
        <taxon>eudicotyledons</taxon>
        <taxon>Gunneridae</taxon>
        <taxon>Pentapetalae</taxon>
        <taxon>asterids</taxon>
        <taxon>lamiids</taxon>
        <taxon>Lamiales</taxon>
        <taxon>Oleaceae</taxon>
        <taxon>Forsythieae</taxon>
        <taxon>Abeliophyllum</taxon>
    </lineage>
</organism>
<gene>
    <name evidence="2" type="ORF">Adt_25336</name>
</gene>
<accession>A0ABD1SH25</accession>
<dbReference type="AlphaFoldDB" id="A0ABD1SH25"/>
<name>A0ABD1SH25_9LAMI</name>
<feature type="coiled-coil region" evidence="1">
    <location>
        <begin position="96"/>
        <end position="137"/>
    </location>
</feature>
<keyword evidence="3" id="KW-1185">Reference proteome</keyword>
<reference evidence="3" key="1">
    <citation type="submission" date="2024-07" db="EMBL/GenBank/DDBJ databases">
        <title>Two chromosome-level genome assemblies of Korean endemic species Abeliophyllum distichum and Forsythia ovata (Oleaceae).</title>
        <authorList>
            <person name="Jang H."/>
        </authorList>
    </citation>
    <scope>NUCLEOTIDE SEQUENCE [LARGE SCALE GENOMIC DNA]</scope>
</reference>